<comment type="cofactor">
    <cofactor evidence="2">
        <name>Zn(2+)</name>
        <dbReference type="ChEBI" id="CHEBI:29105"/>
    </cofactor>
    <text evidence="2">Bind 1 Zn(2+) per subunit.</text>
</comment>
<feature type="binding site" evidence="2">
    <location>
        <position position="56"/>
    </location>
    <ligand>
        <name>Zn(2+)</name>
        <dbReference type="ChEBI" id="CHEBI:29105"/>
    </ligand>
</feature>
<comment type="subunit">
    <text evidence="2">Forms a complex with the RNAP catalytic core and with free principal sigma factors.</text>
</comment>
<dbReference type="EMBL" id="CP154795">
    <property type="protein sequence ID" value="XAN07684.1"/>
    <property type="molecule type" value="Genomic_DNA"/>
</dbReference>
<organism evidence="3 4">
    <name type="scientific">Ammonicoccus fulvus</name>
    <dbReference type="NCBI Taxonomy" id="3138240"/>
    <lineage>
        <taxon>Bacteria</taxon>
        <taxon>Bacillati</taxon>
        <taxon>Actinomycetota</taxon>
        <taxon>Actinomycetes</taxon>
        <taxon>Propionibacteriales</taxon>
        <taxon>Propionibacteriaceae</taxon>
        <taxon>Ammonicoccus</taxon>
    </lineage>
</organism>
<dbReference type="InterPro" id="IPR038638">
    <property type="entry name" value="RbpA_sf"/>
</dbReference>
<feature type="binding site" evidence="2">
    <location>
        <position position="34"/>
    </location>
    <ligand>
        <name>Zn(2+)</name>
        <dbReference type="ChEBI" id="CHEBI:29105"/>
    </ligand>
</feature>
<dbReference type="PROSITE" id="PS00202">
    <property type="entry name" value="RUBREDOXIN"/>
    <property type="match status" value="1"/>
</dbReference>
<reference evidence="3 4" key="1">
    <citation type="submission" date="2024-04" db="EMBL/GenBank/DDBJ databases">
        <title>Isolation of an actinomycete strain from pig manure.</title>
        <authorList>
            <person name="Gong T."/>
            <person name="Yu Z."/>
            <person name="An M."/>
            <person name="Wei C."/>
            <person name="Yang W."/>
            <person name="Liu L."/>
        </authorList>
    </citation>
    <scope>NUCLEOTIDE SEQUENCE [LARGE SCALE GENOMIC DNA]</scope>
    <source>
        <strain evidence="3 4">ZF39</strain>
    </source>
</reference>
<dbReference type="RefSeq" id="WP_425309138.1">
    <property type="nucleotide sequence ID" value="NZ_CP154795.1"/>
</dbReference>
<comment type="function">
    <text evidence="2">Binds to RNA polymerase (RNAP), stimulating transcription from principal, but not alternative sigma factor promoters.</text>
</comment>
<dbReference type="Gene3D" id="2.20.28.270">
    <property type="entry name" value="RNA polymerase-binding protein A"/>
    <property type="match status" value="1"/>
</dbReference>
<keyword evidence="2" id="KW-0862">Zinc</keyword>
<dbReference type="Pfam" id="PF13397">
    <property type="entry name" value="RbpA"/>
    <property type="match status" value="1"/>
</dbReference>
<evidence type="ECO:0000256" key="2">
    <source>
        <dbReference type="HAMAP-Rule" id="MF_01483"/>
    </source>
</evidence>
<proteinExistence type="inferred from homology"/>
<dbReference type="HAMAP" id="MF_01483">
    <property type="entry name" value="RbpA"/>
    <property type="match status" value="1"/>
</dbReference>
<name>A0ABZ3FSE4_9ACTN</name>
<gene>
    <name evidence="2" type="primary">rbpA</name>
    <name evidence="3" type="ORF">AADG42_10360</name>
</gene>
<dbReference type="Proteomes" id="UP001442841">
    <property type="component" value="Chromosome"/>
</dbReference>
<keyword evidence="2" id="KW-0804">Transcription</keyword>
<feature type="binding site" evidence="2">
    <location>
        <position position="38"/>
    </location>
    <ligand>
        <name>Zn(2+)</name>
        <dbReference type="ChEBI" id="CHEBI:29105"/>
    </ligand>
</feature>
<accession>A0ABZ3FSE4</accession>
<keyword evidence="1 2" id="KW-0479">Metal-binding</keyword>
<evidence type="ECO:0000313" key="4">
    <source>
        <dbReference type="Proteomes" id="UP001442841"/>
    </source>
</evidence>
<keyword evidence="4" id="KW-1185">Reference proteome</keyword>
<keyword evidence="2" id="KW-0805">Transcription regulation</keyword>
<dbReference type="InterPro" id="IPR018527">
    <property type="entry name" value="Rubredoxin_Fe_BS"/>
</dbReference>
<comment type="similarity">
    <text evidence="2">Belongs to the RNA polymerase-binding protein RbpA family.</text>
</comment>
<sequence length="112" mass="12700">MADRSLRGSGLGAKSFEDESSIEFAPRQEIGFDCPVGHHFVRVFAVEADLPTSWECPRCGRVSKRSDGVAMVVKEEKPARTHWDMLRERRSIAELEDLLAERLDLLRSRKTA</sequence>
<dbReference type="InterPro" id="IPR025182">
    <property type="entry name" value="RNApol-bd_RbpA"/>
</dbReference>
<evidence type="ECO:0000313" key="3">
    <source>
        <dbReference type="EMBL" id="XAN07684.1"/>
    </source>
</evidence>
<protein>
    <recommendedName>
        <fullName evidence="2">RNA polymerase-binding protein RbpA</fullName>
    </recommendedName>
</protein>
<feature type="binding site" evidence="2">
    <location>
        <position position="59"/>
    </location>
    <ligand>
        <name>Zn(2+)</name>
        <dbReference type="ChEBI" id="CHEBI:29105"/>
    </ligand>
</feature>
<evidence type="ECO:0000256" key="1">
    <source>
        <dbReference type="ARBA" id="ARBA00022723"/>
    </source>
</evidence>